<dbReference type="OrthoDB" id="5982943at2759"/>
<dbReference type="EMBL" id="RCHS01000628">
    <property type="protein sequence ID" value="RMX57601.1"/>
    <property type="molecule type" value="Genomic_DNA"/>
</dbReference>
<proteinExistence type="predicted"/>
<dbReference type="Proteomes" id="UP000275408">
    <property type="component" value="Unassembled WGS sequence"/>
</dbReference>
<evidence type="ECO:0000313" key="1">
    <source>
        <dbReference type="EMBL" id="RMX57601.1"/>
    </source>
</evidence>
<organism evidence="1 2">
    <name type="scientific">Pocillopora damicornis</name>
    <name type="common">Cauliflower coral</name>
    <name type="synonym">Millepora damicornis</name>
    <dbReference type="NCBI Taxonomy" id="46731"/>
    <lineage>
        <taxon>Eukaryota</taxon>
        <taxon>Metazoa</taxon>
        <taxon>Cnidaria</taxon>
        <taxon>Anthozoa</taxon>
        <taxon>Hexacorallia</taxon>
        <taxon>Scleractinia</taxon>
        <taxon>Astrocoeniina</taxon>
        <taxon>Pocilloporidae</taxon>
        <taxon>Pocillopora</taxon>
    </lineage>
</organism>
<dbReference type="PANTHER" id="PTHR47510:SF3">
    <property type="entry name" value="ENDO_EXONUCLEASE_PHOSPHATASE DOMAIN-CONTAINING PROTEIN"/>
    <property type="match status" value="1"/>
</dbReference>
<reference evidence="1 2" key="1">
    <citation type="journal article" date="2018" name="Sci. Rep.">
        <title>Comparative analysis of the Pocillopora damicornis genome highlights role of immune system in coral evolution.</title>
        <authorList>
            <person name="Cunning R."/>
            <person name="Bay R.A."/>
            <person name="Gillette P."/>
            <person name="Baker A.C."/>
            <person name="Traylor-Knowles N."/>
        </authorList>
    </citation>
    <scope>NUCLEOTIDE SEQUENCE [LARGE SCALE GENOMIC DNA]</scope>
    <source>
        <strain evidence="1">RSMAS</strain>
        <tissue evidence="1">Whole animal</tissue>
    </source>
</reference>
<keyword evidence="2" id="KW-1185">Reference proteome</keyword>
<evidence type="ECO:0000313" key="2">
    <source>
        <dbReference type="Proteomes" id="UP000275408"/>
    </source>
</evidence>
<accession>A0A3M6UVA9</accession>
<dbReference type="PANTHER" id="PTHR47510">
    <property type="entry name" value="REVERSE TRANSCRIPTASE DOMAIN-CONTAINING PROTEIN"/>
    <property type="match status" value="1"/>
</dbReference>
<sequence>MKSYYDPSNKHPAFGLSDFCSVEIQPKERPKSSKVKLTVFSRDLRPSNYLVVRTYLEREDVTDIIHNASSCEDKTSLLLTIIKTGLDANSTLRLKVVHITEPLPGTEDCNILKSLHHLKGVSGKSAFDYTNFIDTSFLTPMENFEPLTCNPLQQQTVAGDFTDEITLITEMSTFKKLAVLYPTKAHGPDAILRWLLRENADLLAGPICDILNDFYHEGRLPSVWKEADIVPVPK</sequence>
<gene>
    <name evidence="1" type="ORF">pdam_00015741</name>
</gene>
<name>A0A3M6UVA9_POCDA</name>
<comment type="caution">
    <text evidence="1">The sequence shown here is derived from an EMBL/GenBank/DDBJ whole genome shotgun (WGS) entry which is preliminary data.</text>
</comment>
<protein>
    <submittedName>
        <fullName evidence="1">Uncharacterized protein</fullName>
    </submittedName>
</protein>
<dbReference type="AlphaFoldDB" id="A0A3M6UVA9"/>